<dbReference type="RefSeq" id="WP_036185939.1">
    <property type="nucleotide sequence ID" value="NZ_AVDA01000010.1"/>
</dbReference>
<dbReference type="OrthoDB" id="9935535at2"/>
<reference evidence="1 2" key="1">
    <citation type="submission" date="2014-02" db="EMBL/GenBank/DDBJ databases">
        <title>Draft genome sequence of Lysinibacillus manganicus DSM 26584T.</title>
        <authorList>
            <person name="Zhang F."/>
            <person name="Wang G."/>
            <person name="Zhang L."/>
        </authorList>
    </citation>
    <scope>NUCLEOTIDE SEQUENCE [LARGE SCALE GENOMIC DNA]</scope>
    <source>
        <strain evidence="1 2">DSM 26584</strain>
    </source>
</reference>
<accession>A0A0A3I7J6</accession>
<proteinExistence type="predicted"/>
<keyword evidence="2" id="KW-1185">Reference proteome</keyword>
<organism evidence="1 2">
    <name type="scientific">Ureibacillus manganicus DSM 26584</name>
    <dbReference type="NCBI Taxonomy" id="1384049"/>
    <lineage>
        <taxon>Bacteria</taxon>
        <taxon>Bacillati</taxon>
        <taxon>Bacillota</taxon>
        <taxon>Bacilli</taxon>
        <taxon>Bacillales</taxon>
        <taxon>Caryophanaceae</taxon>
        <taxon>Ureibacillus</taxon>
    </lineage>
</organism>
<dbReference type="EMBL" id="JPVN01000010">
    <property type="protein sequence ID" value="KGR78703.1"/>
    <property type="molecule type" value="Genomic_DNA"/>
</dbReference>
<evidence type="ECO:0000313" key="1">
    <source>
        <dbReference type="EMBL" id="KGR78703.1"/>
    </source>
</evidence>
<comment type="caution">
    <text evidence="1">The sequence shown here is derived from an EMBL/GenBank/DDBJ whole genome shotgun (WGS) entry which is preliminary data.</text>
</comment>
<protein>
    <submittedName>
        <fullName evidence="1">Uncharacterized protein</fullName>
    </submittedName>
</protein>
<name>A0A0A3I7J6_9BACL</name>
<evidence type="ECO:0000313" key="2">
    <source>
        <dbReference type="Proteomes" id="UP000030416"/>
    </source>
</evidence>
<sequence length="83" mass="9780">MEIVSYLIKTMHIDRVITDLEDFFCSLDVVIHEEGHDFYLIKFITFNHKEDNFSKRDLSGFDEFFDCVATSVMSYEKVSGIEK</sequence>
<dbReference type="Proteomes" id="UP000030416">
    <property type="component" value="Unassembled WGS sequence"/>
</dbReference>
<gene>
    <name evidence="1" type="ORF">CD29_10015</name>
</gene>
<dbReference type="AlphaFoldDB" id="A0A0A3I7J6"/>